<evidence type="ECO:0000256" key="2">
    <source>
        <dbReference type="ARBA" id="ARBA00022801"/>
    </source>
</evidence>
<dbReference type="RefSeq" id="WP_103239781.1">
    <property type="nucleotide sequence ID" value="NZ_JANJZD010000010.1"/>
</dbReference>
<dbReference type="Gene3D" id="3.90.79.10">
    <property type="entry name" value="Nucleoside Triphosphate Pyrophosphohydrolase"/>
    <property type="match status" value="1"/>
</dbReference>
<dbReference type="PROSITE" id="PS00893">
    <property type="entry name" value="NUDIX_BOX"/>
    <property type="match status" value="1"/>
</dbReference>
<keyword evidence="5" id="KW-1185">Reference proteome</keyword>
<proteinExistence type="inferred from homology"/>
<reference evidence="4 5" key="1">
    <citation type="submission" date="2018-01" db="EMBL/GenBank/DDBJ databases">
        <authorList>
            <person name="Gaut B.S."/>
            <person name="Morton B.R."/>
            <person name="Clegg M.T."/>
            <person name="Duvall M.R."/>
        </authorList>
    </citation>
    <scope>NUCLEOTIDE SEQUENCE [LARGE SCALE GENOMIC DNA]</scope>
    <source>
        <strain evidence="4">GP69</strain>
    </source>
</reference>
<keyword evidence="2" id="KW-0378">Hydrolase</keyword>
<dbReference type="EMBL" id="OFSM01000011">
    <property type="protein sequence ID" value="SOY29695.1"/>
    <property type="molecule type" value="Genomic_DNA"/>
</dbReference>
<evidence type="ECO:0000313" key="4">
    <source>
        <dbReference type="EMBL" id="SOY29695.1"/>
    </source>
</evidence>
<protein>
    <recommendedName>
        <fullName evidence="3">Nudix hydrolase domain-containing protein</fullName>
    </recommendedName>
</protein>
<name>A0A2K4ZGV0_9FIRM</name>
<evidence type="ECO:0000259" key="3">
    <source>
        <dbReference type="PROSITE" id="PS51462"/>
    </source>
</evidence>
<feature type="domain" description="Nudix hydrolase" evidence="3">
    <location>
        <begin position="499"/>
        <end position="622"/>
    </location>
</feature>
<accession>A0A2K4ZGV0</accession>
<dbReference type="PANTHER" id="PTHR43736:SF1">
    <property type="entry name" value="DIHYDRONEOPTERIN TRIPHOSPHATE DIPHOSPHATASE"/>
    <property type="match status" value="1"/>
</dbReference>
<dbReference type="Pfam" id="PF00293">
    <property type="entry name" value="NUDIX"/>
    <property type="match status" value="1"/>
</dbReference>
<gene>
    <name evidence="4" type="ORF">AMURIS_02416</name>
</gene>
<sequence>MDDTQKARLEKQRQLQRGAAIIEGTQEQFRQDGYSNMLNKYGTAQDNSTAYTYTQEPFVSDMELTRLYEGNGLFAKIIDRPSEEAVKHGYDIDFGDSDVSEYIEDRMDSLQLEDKFATAEKWARLYGGAIIVMLVDDGRGLEEPLNWSDVRSIEELRVFERAVVQPDYTNLYHFNFADSMDGDVPFGEPEYYQVFSVYGYFVVHQSRCLVFRNGRLPEQTTNTNYRYWGIPEYVKIRSALRECVTSHGNGVKLLERCVQAIYKMKNLSNMLATDEGEDKAIRRLQLIDMARGILNSIAIDTEGEDYDFKNITMAGVKDILDATCNMLSAVTDIPQTILFGRSPAGMNSTGENDMENYYNMVENIQKENMKGSSRTVIDLMLIQGKREGRFKEIPRYKVKMAALWSTSDKEQADISKTKADTELVKAQTAQIYMDSSVIDPSEVRKNLAAEGEFEIENLITEDDLDITGEGMEPGNIPDHGMVPASEPAATGEEAATDADDLPAAAVLVIHDGKILAASRRGSEGICGPGGKVERGESTEDAAKREAMEEFNIMPLNLIPIGIYESPGGPYLSSQIFFADEFTGKPEADGDEMLDAAWYTLPELYQKNLFPPFEKSLDILLEILNGGGPDG</sequence>
<dbReference type="InterPro" id="IPR024459">
    <property type="entry name" value="Acb1-like_N"/>
</dbReference>
<dbReference type="GO" id="GO:0016787">
    <property type="term" value="F:hydrolase activity"/>
    <property type="evidence" value="ECO:0007669"/>
    <property type="project" value="UniProtKB-KW"/>
</dbReference>
<dbReference type="AlphaFoldDB" id="A0A2K4ZGV0"/>
<evidence type="ECO:0000313" key="5">
    <source>
        <dbReference type="Proteomes" id="UP000236311"/>
    </source>
</evidence>
<comment type="similarity">
    <text evidence="1">Belongs to the Nudix hydrolase family.</text>
</comment>
<dbReference type="InterPro" id="IPR015797">
    <property type="entry name" value="NUDIX_hydrolase-like_dom_sf"/>
</dbReference>
<dbReference type="OrthoDB" id="9810648at2"/>
<organism evidence="4 5">
    <name type="scientific">Acetatifactor muris</name>
    <dbReference type="NCBI Taxonomy" id="879566"/>
    <lineage>
        <taxon>Bacteria</taxon>
        <taxon>Bacillati</taxon>
        <taxon>Bacillota</taxon>
        <taxon>Clostridia</taxon>
        <taxon>Lachnospirales</taxon>
        <taxon>Lachnospiraceae</taxon>
        <taxon>Acetatifactor</taxon>
    </lineage>
</organism>
<dbReference type="Proteomes" id="UP000236311">
    <property type="component" value="Unassembled WGS sequence"/>
</dbReference>
<dbReference type="Pfam" id="PF06381">
    <property type="entry name" value="Phage_portal_3"/>
    <property type="match status" value="1"/>
</dbReference>
<dbReference type="PANTHER" id="PTHR43736">
    <property type="entry name" value="ADP-RIBOSE PYROPHOSPHATASE"/>
    <property type="match status" value="1"/>
</dbReference>
<dbReference type="PROSITE" id="PS51462">
    <property type="entry name" value="NUDIX"/>
    <property type="match status" value="1"/>
</dbReference>
<dbReference type="InterPro" id="IPR020084">
    <property type="entry name" value="NUDIX_hydrolase_CS"/>
</dbReference>
<dbReference type="InterPro" id="IPR000086">
    <property type="entry name" value="NUDIX_hydrolase_dom"/>
</dbReference>
<dbReference type="SUPFAM" id="SSF55811">
    <property type="entry name" value="Nudix"/>
    <property type="match status" value="1"/>
</dbReference>
<evidence type="ECO:0000256" key="1">
    <source>
        <dbReference type="ARBA" id="ARBA00005582"/>
    </source>
</evidence>